<dbReference type="EMBL" id="HBUE01061915">
    <property type="protein sequence ID" value="CAG6469006.1"/>
    <property type="molecule type" value="Transcribed_RNA"/>
</dbReference>
<accession>A0A8D8P2C9</accession>
<evidence type="ECO:0000313" key="1">
    <source>
        <dbReference type="EMBL" id="CAG6586251.1"/>
    </source>
</evidence>
<organism evidence="1">
    <name type="scientific">Culex pipiens</name>
    <name type="common">House mosquito</name>
    <dbReference type="NCBI Taxonomy" id="7175"/>
    <lineage>
        <taxon>Eukaryota</taxon>
        <taxon>Metazoa</taxon>
        <taxon>Ecdysozoa</taxon>
        <taxon>Arthropoda</taxon>
        <taxon>Hexapoda</taxon>
        <taxon>Insecta</taxon>
        <taxon>Pterygota</taxon>
        <taxon>Neoptera</taxon>
        <taxon>Endopterygota</taxon>
        <taxon>Diptera</taxon>
        <taxon>Nematocera</taxon>
        <taxon>Culicoidea</taxon>
        <taxon>Culicidae</taxon>
        <taxon>Culicinae</taxon>
        <taxon>Culicini</taxon>
        <taxon>Culex</taxon>
        <taxon>Culex</taxon>
    </lineage>
</organism>
<protein>
    <submittedName>
        <fullName evidence="1">(northern house mosquito) hypothetical protein</fullName>
    </submittedName>
</protein>
<dbReference type="EMBL" id="HBUE01317168">
    <property type="protein sequence ID" value="CAG6586251.1"/>
    <property type="molecule type" value="Transcribed_RNA"/>
</dbReference>
<dbReference type="EMBL" id="HBUE01210754">
    <property type="protein sequence ID" value="CAG6534340.1"/>
    <property type="molecule type" value="Transcribed_RNA"/>
</dbReference>
<sequence length="145" mass="16744">MSEDQLDGDLVADQRKLPTFWELTCMVNYVCLKTSSREPTARVDHLGNHALARGHQDEVRFAIELLNCYSFVQAAGHSRRSRLFDVFSWLFVDSAAFGWSWQQTILVTNGEGAEPSNKNSGLRRLLFATNWRCYSWTHCREIQRT</sequence>
<reference evidence="1" key="1">
    <citation type="submission" date="2021-05" db="EMBL/GenBank/DDBJ databases">
        <authorList>
            <person name="Alioto T."/>
            <person name="Alioto T."/>
            <person name="Gomez Garrido J."/>
        </authorList>
    </citation>
    <scope>NUCLEOTIDE SEQUENCE</scope>
</reference>
<name>A0A8D8P2C9_CULPI</name>
<dbReference type="EMBL" id="HBUE01317167">
    <property type="protein sequence ID" value="CAG6586250.1"/>
    <property type="molecule type" value="Transcribed_RNA"/>
</dbReference>
<proteinExistence type="predicted"/>
<dbReference type="EMBL" id="HBUE01210753">
    <property type="protein sequence ID" value="CAG6534339.1"/>
    <property type="molecule type" value="Transcribed_RNA"/>
</dbReference>
<dbReference type="AlphaFoldDB" id="A0A8D8P2C9"/>